<dbReference type="PROSITE" id="PS50931">
    <property type="entry name" value="HTH_LYSR"/>
    <property type="match status" value="1"/>
</dbReference>
<evidence type="ECO:0000313" key="6">
    <source>
        <dbReference type="EMBL" id="MBM9467062.1"/>
    </source>
</evidence>
<dbReference type="InterPro" id="IPR000847">
    <property type="entry name" value="LysR_HTH_N"/>
</dbReference>
<evidence type="ECO:0000256" key="1">
    <source>
        <dbReference type="ARBA" id="ARBA00009437"/>
    </source>
</evidence>
<gene>
    <name evidence="6" type="ORF">JL106_07155</name>
</gene>
<organism evidence="6 7">
    <name type="scientific">Nakamurella leprariae</name>
    <dbReference type="NCBI Taxonomy" id="2803911"/>
    <lineage>
        <taxon>Bacteria</taxon>
        <taxon>Bacillati</taxon>
        <taxon>Actinomycetota</taxon>
        <taxon>Actinomycetes</taxon>
        <taxon>Nakamurellales</taxon>
        <taxon>Nakamurellaceae</taxon>
        <taxon>Nakamurella</taxon>
    </lineage>
</organism>
<dbReference type="Gene3D" id="3.40.190.290">
    <property type="match status" value="1"/>
</dbReference>
<dbReference type="Pfam" id="PF03466">
    <property type="entry name" value="LysR_substrate"/>
    <property type="match status" value="1"/>
</dbReference>
<dbReference type="GO" id="GO:0003700">
    <property type="term" value="F:DNA-binding transcription factor activity"/>
    <property type="evidence" value="ECO:0007669"/>
    <property type="project" value="InterPro"/>
</dbReference>
<keyword evidence="2" id="KW-0805">Transcription regulation</keyword>
<keyword evidence="3" id="KW-0238">DNA-binding</keyword>
<sequence>MPRRVSPDDLLVLLAVARSGHFSRAGEVLGLAHTTVARRIEALERALGSKVLVRTSGGWELTPLGRRALAAAERLDAALVDLEAGEQADPELRDVVRVSAPDAFCALIAAPAMARLHRRIPGVAVEIVSATRRAAMQRSGLDIEVVVGEPRVLRAEASRLSSYTLGLYGSRRYLGEHGSPASLAAVSEHGLVYFIPSMLQIDDLDVGRRFVPDMPEAVTSTNVFAHVEATRAGAGLGLLPTFMADRHDDLVRVLPGIIAVPLDYWLVTRAEALRRPAVTEVVAALRRATSGPDSLLRG</sequence>
<dbReference type="AlphaFoldDB" id="A0A938YEQ4"/>
<dbReference type="GO" id="GO:0003677">
    <property type="term" value="F:DNA binding"/>
    <property type="evidence" value="ECO:0007669"/>
    <property type="project" value="UniProtKB-KW"/>
</dbReference>
<keyword evidence="7" id="KW-1185">Reference proteome</keyword>
<dbReference type="PANTHER" id="PTHR30579:SF3">
    <property type="entry name" value="TRANSCRIPTIONAL REGULATORY PROTEIN"/>
    <property type="match status" value="1"/>
</dbReference>
<reference evidence="6" key="1">
    <citation type="submission" date="2021-01" db="EMBL/GenBank/DDBJ databases">
        <title>YIM 132084 draft genome.</title>
        <authorList>
            <person name="An D."/>
        </authorList>
    </citation>
    <scope>NUCLEOTIDE SEQUENCE</scope>
    <source>
        <strain evidence="6">YIM 132084</strain>
    </source>
</reference>
<dbReference type="SUPFAM" id="SSF53850">
    <property type="entry name" value="Periplasmic binding protein-like II"/>
    <property type="match status" value="1"/>
</dbReference>
<proteinExistence type="inferred from homology"/>
<keyword evidence="4" id="KW-0804">Transcription</keyword>
<evidence type="ECO:0000256" key="2">
    <source>
        <dbReference type="ARBA" id="ARBA00023015"/>
    </source>
</evidence>
<dbReference type="Proteomes" id="UP000663792">
    <property type="component" value="Unassembled WGS sequence"/>
</dbReference>
<evidence type="ECO:0000256" key="4">
    <source>
        <dbReference type="ARBA" id="ARBA00023163"/>
    </source>
</evidence>
<dbReference type="PANTHER" id="PTHR30579">
    <property type="entry name" value="TRANSCRIPTIONAL REGULATOR"/>
    <property type="match status" value="1"/>
</dbReference>
<comment type="similarity">
    <text evidence="1">Belongs to the LysR transcriptional regulatory family.</text>
</comment>
<dbReference type="SUPFAM" id="SSF46785">
    <property type="entry name" value="Winged helix' DNA-binding domain"/>
    <property type="match status" value="1"/>
</dbReference>
<dbReference type="InterPro" id="IPR036388">
    <property type="entry name" value="WH-like_DNA-bd_sf"/>
</dbReference>
<comment type="caution">
    <text evidence="6">The sequence shown here is derived from an EMBL/GenBank/DDBJ whole genome shotgun (WGS) entry which is preliminary data.</text>
</comment>
<protein>
    <submittedName>
        <fullName evidence="6">LysR family transcriptional regulator</fullName>
    </submittedName>
</protein>
<dbReference type="Pfam" id="PF00126">
    <property type="entry name" value="HTH_1"/>
    <property type="match status" value="1"/>
</dbReference>
<dbReference type="InterPro" id="IPR005119">
    <property type="entry name" value="LysR_subst-bd"/>
</dbReference>
<dbReference type="Gene3D" id="1.10.10.10">
    <property type="entry name" value="Winged helix-like DNA-binding domain superfamily/Winged helix DNA-binding domain"/>
    <property type="match status" value="1"/>
</dbReference>
<evidence type="ECO:0000259" key="5">
    <source>
        <dbReference type="PROSITE" id="PS50931"/>
    </source>
</evidence>
<dbReference type="EMBL" id="JAERWK010000008">
    <property type="protein sequence ID" value="MBM9467062.1"/>
    <property type="molecule type" value="Genomic_DNA"/>
</dbReference>
<feature type="domain" description="HTH lysR-type" evidence="5">
    <location>
        <begin position="5"/>
        <end position="62"/>
    </location>
</feature>
<name>A0A938YEQ4_9ACTN</name>
<dbReference type="RefSeq" id="WP_205259982.1">
    <property type="nucleotide sequence ID" value="NZ_JAERWK010000008.1"/>
</dbReference>
<dbReference type="InterPro" id="IPR036390">
    <property type="entry name" value="WH_DNA-bd_sf"/>
</dbReference>
<evidence type="ECO:0000256" key="3">
    <source>
        <dbReference type="ARBA" id="ARBA00023125"/>
    </source>
</evidence>
<evidence type="ECO:0000313" key="7">
    <source>
        <dbReference type="Proteomes" id="UP000663792"/>
    </source>
</evidence>
<accession>A0A938YEQ4</accession>
<dbReference type="InterPro" id="IPR050176">
    <property type="entry name" value="LTTR"/>
</dbReference>